<dbReference type="UniPathway" id="UPA00148"/>
<name>A0A163YUZ6_9BRAD</name>
<feature type="transmembrane region" description="Helical" evidence="9">
    <location>
        <begin position="300"/>
        <end position="321"/>
    </location>
</feature>
<comment type="pathway">
    <text evidence="2 9">Cofactor biosynthesis; adenosylcobalamin biosynthesis.</text>
</comment>
<comment type="caution">
    <text evidence="10">The sequence shown here is derived from an EMBL/GenBank/DDBJ whole genome shotgun (WGS) entry which is preliminary data.</text>
</comment>
<feature type="transmembrane region" description="Helical" evidence="9">
    <location>
        <begin position="88"/>
        <end position="109"/>
    </location>
</feature>
<evidence type="ECO:0000256" key="1">
    <source>
        <dbReference type="ARBA" id="ARBA00004651"/>
    </source>
</evidence>
<evidence type="ECO:0000256" key="6">
    <source>
        <dbReference type="ARBA" id="ARBA00022692"/>
    </source>
</evidence>
<dbReference type="RefSeq" id="WP_068734343.1">
    <property type="nucleotide sequence ID" value="NZ_LVYV01000019.1"/>
</dbReference>
<feature type="transmembrane region" description="Helical" evidence="9">
    <location>
        <begin position="219"/>
        <end position="241"/>
    </location>
</feature>
<gene>
    <name evidence="9" type="primary">cobD</name>
    <name evidence="10" type="ORF">A4A58_29070</name>
</gene>
<protein>
    <recommendedName>
        <fullName evidence="9">Cobalamin biosynthesis protein CobD</fullName>
    </recommendedName>
</protein>
<dbReference type="Proteomes" id="UP000076574">
    <property type="component" value="Unassembled WGS sequence"/>
</dbReference>
<dbReference type="GO" id="GO:0005886">
    <property type="term" value="C:plasma membrane"/>
    <property type="evidence" value="ECO:0007669"/>
    <property type="project" value="UniProtKB-SubCell"/>
</dbReference>
<comment type="subcellular location">
    <subcellularLocation>
        <location evidence="1 9">Cell membrane</location>
        <topology evidence="1 9">Multi-pass membrane protein</topology>
    </subcellularLocation>
</comment>
<dbReference type="GO" id="GO:0009236">
    <property type="term" value="P:cobalamin biosynthetic process"/>
    <property type="evidence" value="ECO:0007669"/>
    <property type="project" value="UniProtKB-UniRule"/>
</dbReference>
<keyword evidence="7 9" id="KW-1133">Transmembrane helix</keyword>
<evidence type="ECO:0000256" key="3">
    <source>
        <dbReference type="ARBA" id="ARBA00006263"/>
    </source>
</evidence>
<reference evidence="10 11" key="1">
    <citation type="submission" date="2016-03" db="EMBL/GenBank/DDBJ databases">
        <title>Microsymbionts genomes from the relict species Vavilovia formosa (Stev.) Fed.</title>
        <authorList>
            <person name="Kopat V."/>
            <person name="Chirak E."/>
            <person name="Kimeklis A."/>
            <person name="Andronov E."/>
        </authorList>
    </citation>
    <scope>NUCLEOTIDE SEQUENCE [LARGE SCALE GENOMIC DNA]</scope>
    <source>
        <strain evidence="10 11">Vaf07</strain>
    </source>
</reference>
<accession>A0A163YUZ6</accession>
<dbReference type="InterPro" id="IPR004485">
    <property type="entry name" value="Cobalamin_biosynth_CobD/CbiB"/>
</dbReference>
<dbReference type="PANTHER" id="PTHR34308">
    <property type="entry name" value="COBALAMIN BIOSYNTHESIS PROTEIN CBIB"/>
    <property type="match status" value="1"/>
</dbReference>
<dbReference type="PANTHER" id="PTHR34308:SF1">
    <property type="entry name" value="COBALAMIN BIOSYNTHESIS PROTEIN CBIB"/>
    <property type="match status" value="1"/>
</dbReference>
<evidence type="ECO:0000313" key="11">
    <source>
        <dbReference type="Proteomes" id="UP000076574"/>
    </source>
</evidence>
<evidence type="ECO:0000256" key="2">
    <source>
        <dbReference type="ARBA" id="ARBA00004953"/>
    </source>
</evidence>
<proteinExistence type="inferred from homology"/>
<feature type="transmembrane region" description="Helical" evidence="9">
    <location>
        <begin position="163"/>
        <end position="184"/>
    </location>
</feature>
<dbReference type="GO" id="GO:0015420">
    <property type="term" value="F:ABC-type vitamin B12 transporter activity"/>
    <property type="evidence" value="ECO:0007669"/>
    <property type="project" value="UniProtKB-UniRule"/>
</dbReference>
<dbReference type="HAMAP" id="MF_00024">
    <property type="entry name" value="CobD_CbiB"/>
    <property type="match status" value="1"/>
</dbReference>
<evidence type="ECO:0000256" key="4">
    <source>
        <dbReference type="ARBA" id="ARBA00022475"/>
    </source>
</evidence>
<evidence type="ECO:0000313" key="10">
    <source>
        <dbReference type="EMBL" id="KZD22605.1"/>
    </source>
</evidence>
<keyword evidence="6 9" id="KW-0812">Transmembrane</keyword>
<sequence>MLVHGDALLLVVAALLLDAVIGDPDWLWRRAPHPVVWIGNGIGRLERRLNPESWSRRQRKLAGVITVIVLVSFAMLVGGVLADLLNDNWIGFAIEALIASTLIAQRSLYQHVARVRRAFTEGGLPAARQAVAMIVGRDPERLDEAGVARAAIESTAENFSDGIVAPVFWLALLGLPGLIAYKAINTADSMIGHRSTLYIDFGWAAARLDDLVNLIPARLSGLLVAIVAPIVRGSIVASLRIMMRDASRHRSPNAGWPESAMAGALGIAIAGPRVYAEGAVNDPYLNAEGRAAALDDIGRALRVFVTACVLQAAIYAALALLL</sequence>
<comment type="similarity">
    <text evidence="3 9">Belongs to the CobD/CbiB family.</text>
</comment>
<dbReference type="GO" id="GO:0048472">
    <property type="term" value="F:threonine-phosphate decarboxylase activity"/>
    <property type="evidence" value="ECO:0007669"/>
    <property type="project" value="InterPro"/>
</dbReference>
<evidence type="ECO:0000256" key="7">
    <source>
        <dbReference type="ARBA" id="ARBA00022989"/>
    </source>
</evidence>
<dbReference type="NCBIfam" id="TIGR00380">
    <property type="entry name" value="cobal_cbiB"/>
    <property type="match status" value="1"/>
</dbReference>
<dbReference type="STRING" id="943830.A4A58_29070"/>
<dbReference type="OrthoDB" id="9811967at2"/>
<keyword evidence="11" id="KW-1185">Reference proteome</keyword>
<dbReference type="EMBL" id="LVYV01000019">
    <property type="protein sequence ID" value="KZD22605.1"/>
    <property type="molecule type" value="Genomic_DNA"/>
</dbReference>
<evidence type="ECO:0000256" key="8">
    <source>
        <dbReference type="ARBA" id="ARBA00023136"/>
    </source>
</evidence>
<keyword evidence="8 9" id="KW-0472">Membrane</keyword>
<dbReference type="Pfam" id="PF03186">
    <property type="entry name" value="CobD_Cbib"/>
    <property type="match status" value="1"/>
</dbReference>
<dbReference type="AlphaFoldDB" id="A0A163YUZ6"/>
<evidence type="ECO:0000256" key="9">
    <source>
        <dbReference type="HAMAP-Rule" id="MF_00024"/>
    </source>
</evidence>
<keyword evidence="4 9" id="KW-1003">Cell membrane</keyword>
<feature type="transmembrane region" description="Helical" evidence="9">
    <location>
        <begin position="61"/>
        <end position="82"/>
    </location>
</feature>
<organism evidence="10 11">
    <name type="scientific">Tardiphaga robiniae</name>
    <dbReference type="NCBI Taxonomy" id="943830"/>
    <lineage>
        <taxon>Bacteria</taxon>
        <taxon>Pseudomonadati</taxon>
        <taxon>Pseudomonadota</taxon>
        <taxon>Alphaproteobacteria</taxon>
        <taxon>Hyphomicrobiales</taxon>
        <taxon>Nitrobacteraceae</taxon>
        <taxon>Tardiphaga</taxon>
    </lineage>
</organism>
<evidence type="ECO:0000256" key="5">
    <source>
        <dbReference type="ARBA" id="ARBA00022573"/>
    </source>
</evidence>
<comment type="function">
    <text evidence="9">Converts cobyric acid to cobinamide by the addition of aminopropanol on the F carboxylic group.</text>
</comment>
<keyword evidence="5 9" id="KW-0169">Cobalamin biosynthesis</keyword>